<dbReference type="PANTHER" id="PTHR43252">
    <property type="entry name" value="TRANSCRIPTIONAL REGULATOR YQJI"/>
    <property type="match status" value="1"/>
</dbReference>
<dbReference type="Pfam" id="PF03551">
    <property type="entry name" value="PadR"/>
    <property type="match status" value="1"/>
</dbReference>
<dbReference type="InterPro" id="IPR036388">
    <property type="entry name" value="WH-like_DNA-bd_sf"/>
</dbReference>
<reference evidence="2 3" key="1">
    <citation type="submission" date="2020-08" db="EMBL/GenBank/DDBJ databases">
        <title>Sequencing the genomes of 1000 actinobacteria strains.</title>
        <authorList>
            <person name="Klenk H.-P."/>
        </authorList>
    </citation>
    <scope>NUCLEOTIDE SEQUENCE [LARGE SCALE GENOMIC DNA]</scope>
    <source>
        <strain evidence="2 3">DSM 102030</strain>
    </source>
</reference>
<comment type="caution">
    <text evidence="2">The sequence shown here is derived from an EMBL/GenBank/DDBJ whole genome shotgun (WGS) entry which is preliminary data.</text>
</comment>
<accession>A0A7W7RDB9</accession>
<evidence type="ECO:0000259" key="1">
    <source>
        <dbReference type="Pfam" id="PF03551"/>
    </source>
</evidence>
<feature type="domain" description="Transcription regulator PadR N-terminal" evidence="1">
    <location>
        <begin position="13"/>
        <end position="87"/>
    </location>
</feature>
<name>A0A7W7RDB9_9ACTN</name>
<dbReference type="RefSeq" id="WP_221445354.1">
    <property type="nucleotide sequence ID" value="NZ_JACHJT010000001.1"/>
</dbReference>
<dbReference type="PANTHER" id="PTHR43252:SF2">
    <property type="entry name" value="TRANSCRIPTION REGULATOR, PADR-LIKE FAMILY"/>
    <property type="match status" value="1"/>
</dbReference>
<gene>
    <name evidence="2" type="ORF">F4561_000736</name>
</gene>
<evidence type="ECO:0000313" key="3">
    <source>
        <dbReference type="Proteomes" id="UP000523007"/>
    </source>
</evidence>
<dbReference type="AlphaFoldDB" id="A0A7W7RDB9"/>
<dbReference type="InterPro" id="IPR036390">
    <property type="entry name" value="WH_DNA-bd_sf"/>
</dbReference>
<evidence type="ECO:0000313" key="2">
    <source>
        <dbReference type="EMBL" id="MBB4929916.1"/>
    </source>
</evidence>
<dbReference type="SUPFAM" id="SSF46785">
    <property type="entry name" value="Winged helix' DNA-binding domain"/>
    <property type="match status" value="1"/>
</dbReference>
<dbReference type="GO" id="GO:0003677">
    <property type="term" value="F:DNA binding"/>
    <property type="evidence" value="ECO:0007669"/>
    <property type="project" value="UniProtKB-KW"/>
</dbReference>
<sequence length="200" mass="22395">MSRAERDLASLTVLALLRAGPRHTYEIHRMMVITHKDFVTGLPRSLYYAVDRLSRDGLISAQKTERQGSRPERTLYELTDAGAATLEKRLRLLLATPQRDTALFVAALSFASSLPADAVAQELELRAQRLAEAAESASAPEYLPQILQIEGEFERHRLLNERDWVNTLVDDIRSGAIEWHDVDTLAALIPPEDDAENGNH</sequence>
<protein>
    <submittedName>
        <fullName evidence="2">DNA-binding PadR family transcriptional regulator</fullName>
    </submittedName>
</protein>
<dbReference type="Gene3D" id="1.10.10.10">
    <property type="entry name" value="Winged helix-like DNA-binding domain superfamily/Winged helix DNA-binding domain"/>
    <property type="match status" value="1"/>
</dbReference>
<dbReference type="Proteomes" id="UP000523007">
    <property type="component" value="Unassembled WGS sequence"/>
</dbReference>
<dbReference type="InterPro" id="IPR005149">
    <property type="entry name" value="Tscrpt_reg_PadR_N"/>
</dbReference>
<dbReference type="EMBL" id="JACHJT010000001">
    <property type="protein sequence ID" value="MBB4929916.1"/>
    <property type="molecule type" value="Genomic_DNA"/>
</dbReference>
<proteinExistence type="predicted"/>
<keyword evidence="2" id="KW-0238">DNA-binding</keyword>
<organism evidence="2 3">
    <name type="scientific">Lipingzhangella halophila</name>
    <dbReference type="NCBI Taxonomy" id="1783352"/>
    <lineage>
        <taxon>Bacteria</taxon>
        <taxon>Bacillati</taxon>
        <taxon>Actinomycetota</taxon>
        <taxon>Actinomycetes</taxon>
        <taxon>Streptosporangiales</taxon>
        <taxon>Nocardiopsidaceae</taxon>
        <taxon>Lipingzhangella</taxon>
    </lineage>
</organism>
<keyword evidence="3" id="KW-1185">Reference proteome</keyword>